<evidence type="ECO:0000256" key="1">
    <source>
        <dbReference type="ARBA" id="ARBA00022723"/>
    </source>
</evidence>
<evidence type="ECO:0000313" key="5">
    <source>
        <dbReference type="Proteomes" id="UP000322530"/>
    </source>
</evidence>
<dbReference type="AlphaFoldDB" id="A0A5A5TCR6"/>
<dbReference type="InterPro" id="IPR002933">
    <property type="entry name" value="Peptidase_M20"/>
</dbReference>
<evidence type="ECO:0000313" key="4">
    <source>
        <dbReference type="EMBL" id="GCF09108.1"/>
    </source>
</evidence>
<dbReference type="SUPFAM" id="SSF53187">
    <property type="entry name" value="Zn-dependent exopeptidases"/>
    <property type="match status" value="1"/>
</dbReference>
<dbReference type="Pfam" id="PF07687">
    <property type="entry name" value="M20_dimer"/>
    <property type="match status" value="1"/>
</dbReference>
<dbReference type="OrthoDB" id="9783294at2"/>
<dbReference type="Pfam" id="PF01546">
    <property type="entry name" value="Peptidase_M20"/>
    <property type="match status" value="1"/>
</dbReference>
<evidence type="ECO:0000259" key="3">
    <source>
        <dbReference type="Pfam" id="PF07687"/>
    </source>
</evidence>
<proteinExistence type="predicted"/>
<dbReference type="InterPro" id="IPR036264">
    <property type="entry name" value="Bact_exopeptidase_dim_dom"/>
</dbReference>
<reference evidence="4 5" key="1">
    <citation type="submission" date="2019-01" db="EMBL/GenBank/DDBJ databases">
        <title>Draft genome sequence of Dictyobacter sp. Uno17.</title>
        <authorList>
            <person name="Wang C.M."/>
            <person name="Zheng Y."/>
            <person name="Sakai Y."/>
            <person name="Abe K."/>
            <person name="Yokota A."/>
            <person name="Yabe S."/>
        </authorList>
    </citation>
    <scope>NUCLEOTIDE SEQUENCE [LARGE SCALE GENOMIC DNA]</scope>
    <source>
        <strain evidence="4 5">Uno17</strain>
    </source>
</reference>
<dbReference type="PANTHER" id="PTHR43808">
    <property type="entry name" value="ACETYLORNITHINE DEACETYLASE"/>
    <property type="match status" value="1"/>
</dbReference>
<comment type="caution">
    <text evidence="4">The sequence shown here is derived from an EMBL/GenBank/DDBJ whole genome shotgun (WGS) entry which is preliminary data.</text>
</comment>
<keyword evidence="2" id="KW-0378">Hydrolase</keyword>
<organism evidence="4 5">
    <name type="scientific">Dictyobacter arantiisoli</name>
    <dbReference type="NCBI Taxonomy" id="2014874"/>
    <lineage>
        <taxon>Bacteria</taxon>
        <taxon>Bacillati</taxon>
        <taxon>Chloroflexota</taxon>
        <taxon>Ktedonobacteria</taxon>
        <taxon>Ktedonobacterales</taxon>
        <taxon>Dictyobacteraceae</taxon>
        <taxon>Dictyobacter</taxon>
    </lineage>
</organism>
<dbReference type="Proteomes" id="UP000322530">
    <property type="component" value="Unassembled WGS sequence"/>
</dbReference>
<dbReference type="GO" id="GO:0046872">
    <property type="term" value="F:metal ion binding"/>
    <property type="evidence" value="ECO:0007669"/>
    <property type="project" value="UniProtKB-KW"/>
</dbReference>
<accession>A0A5A5TCR6</accession>
<dbReference type="InterPro" id="IPR050072">
    <property type="entry name" value="Peptidase_M20A"/>
</dbReference>
<evidence type="ECO:0000256" key="2">
    <source>
        <dbReference type="ARBA" id="ARBA00022801"/>
    </source>
</evidence>
<dbReference type="Gene3D" id="3.30.70.360">
    <property type="match status" value="1"/>
</dbReference>
<keyword evidence="1" id="KW-0479">Metal-binding</keyword>
<protein>
    <submittedName>
        <fullName evidence="4">Peptidase M20</fullName>
    </submittedName>
</protein>
<dbReference type="GO" id="GO:0016787">
    <property type="term" value="F:hydrolase activity"/>
    <property type="evidence" value="ECO:0007669"/>
    <property type="project" value="UniProtKB-KW"/>
</dbReference>
<dbReference type="EMBL" id="BIXY01000036">
    <property type="protein sequence ID" value="GCF09108.1"/>
    <property type="molecule type" value="Genomic_DNA"/>
</dbReference>
<name>A0A5A5TCR6_9CHLR</name>
<sequence length="383" mass="41066">MSLSSEYLERIRRDATARIGDVAALTQRICSVAAPTGAERQRAEFVAELWRERGYTPEIDAIGNVYVRRGQRSTLPVVMLLTHIDTVFPAETPLRIRRDGNRLYGPGISDNSVSVAGVMTALEMLDAYGLETELDLVVVDNVGEEGLGDLRGARAAVERYREQLAAVLVVDGSLGTVVNAAVGSKRWQITVTGPGGHSFGSFGMPSAIHGLGRIIAGLSTMQVPTEPRTTFNVGMIEGGTSINTIAPRATALLDLRSTDVLALKQLEEQARAIIMQQAGAGLRTTITQLGDRPAGRLPETDPLVQLALQTLRWLGIEPHCAVSSTDANIPISLNIPAVCVGITHGEKAHTVDEFMYISSIGQGLAQVVRLLLEICAQAASRLR</sequence>
<dbReference type="SUPFAM" id="SSF55031">
    <property type="entry name" value="Bacterial exopeptidase dimerisation domain"/>
    <property type="match status" value="1"/>
</dbReference>
<dbReference type="PANTHER" id="PTHR43808:SF17">
    <property type="entry name" value="PEPTIDASE M20"/>
    <property type="match status" value="1"/>
</dbReference>
<dbReference type="RefSeq" id="WP_149402066.1">
    <property type="nucleotide sequence ID" value="NZ_BIXY01000036.1"/>
</dbReference>
<keyword evidence="5" id="KW-1185">Reference proteome</keyword>
<feature type="domain" description="Peptidase M20 dimerisation" evidence="3">
    <location>
        <begin position="181"/>
        <end position="278"/>
    </location>
</feature>
<dbReference type="Gene3D" id="3.40.630.10">
    <property type="entry name" value="Zn peptidases"/>
    <property type="match status" value="1"/>
</dbReference>
<dbReference type="InterPro" id="IPR011650">
    <property type="entry name" value="Peptidase_M20_dimer"/>
</dbReference>
<gene>
    <name evidence="4" type="ORF">KDI_26720</name>
</gene>